<evidence type="ECO:0000256" key="6">
    <source>
        <dbReference type="ARBA" id="ARBA00023014"/>
    </source>
</evidence>
<dbReference type="Gene3D" id="3.90.480.10">
    <property type="entry name" value="Sulfite Reductase Hemoprotein,Domain 2"/>
    <property type="match status" value="1"/>
</dbReference>
<comment type="caution">
    <text evidence="9">The sequence shown here is derived from an EMBL/GenBank/DDBJ whole genome shotgun (WGS) entry which is preliminary data.</text>
</comment>
<feature type="domain" description="Nitrite/sulphite reductase 4Fe-4S" evidence="7">
    <location>
        <begin position="107"/>
        <end position="261"/>
    </location>
</feature>
<evidence type="ECO:0000256" key="1">
    <source>
        <dbReference type="ARBA" id="ARBA00022485"/>
    </source>
</evidence>
<organism evidence="9">
    <name type="scientific">marine sediment metagenome</name>
    <dbReference type="NCBI Taxonomy" id="412755"/>
    <lineage>
        <taxon>unclassified sequences</taxon>
        <taxon>metagenomes</taxon>
        <taxon>ecological metagenomes</taxon>
    </lineage>
</organism>
<dbReference type="GO" id="GO:0051539">
    <property type="term" value="F:4 iron, 4 sulfur cluster binding"/>
    <property type="evidence" value="ECO:0007669"/>
    <property type="project" value="UniProtKB-KW"/>
</dbReference>
<dbReference type="InterPro" id="IPR005117">
    <property type="entry name" value="NiRdtase/SiRdtase_haem-b_fer"/>
</dbReference>
<dbReference type="InterPro" id="IPR051329">
    <property type="entry name" value="NIR_SIR_4Fe-4S"/>
</dbReference>
<dbReference type="Pfam" id="PF03460">
    <property type="entry name" value="NIR_SIR_ferr"/>
    <property type="match status" value="2"/>
</dbReference>
<dbReference type="Pfam" id="PF01077">
    <property type="entry name" value="NIR_SIR"/>
    <property type="match status" value="1"/>
</dbReference>
<evidence type="ECO:0000259" key="7">
    <source>
        <dbReference type="Pfam" id="PF01077"/>
    </source>
</evidence>
<dbReference type="SUPFAM" id="SSF55124">
    <property type="entry name" value="Nitrite/Sulfite reductase N-terminal domain-like"/>
    <property type="match status" value="2"/>
</dbReference>
<evidence type="ECO:0000313" key="9">
    <source>
        <dbReference type="EMBL" id="KKM13172.1"/>
    </source>
</evidence>
<keyword evidence="1" id="KW-0004">4Fe-4S</keyword>
<keyword evidence="2" id="KW-0349">Heme</keyword>
<dbReference type="GO" id="GO:0016491">
    <property type="term" value="F:oxidoreductase activity"/>
    <property type="evidence" value="ECO:0007669"/>
    <property type="project" value="UniProtKB-KW"/>
</dbReference>
<dbReference type="PANTHER" id="PTHR32439">
    <property type="entry name" value="FERREDOXIN--NITRITE REDUCTASE, CHLOROPLASTIC"/>
    <property type="match status" value="1"/>
</dbReference>
<dbReference type="PROSITE" id="PS00365">
    <property type="entry name" value="NIR_SIR"/>
    <property type="match status" value="1"/>
</dbReference>
<keyword evidence="4" id="KW-0560">Oxidoreductase</keyword>
<dbReference type="PANTHER" id="PTHR32439:SF9">
    <property type="entry name" value="BLR3264 PROTEIN"/>
    <property type="match status" value="1"/>
</dbReference>
<dbReference type="InterPro" id="IPR006067">
    <property type="entry name" value="NO2/SO3_Rdtase_4Fe4S_dom"/>
</dbReference>
<evidence type="ECO:0000256" key="4">
    <source>
        <dbReference type="ARBA" id="ARBA00023002"/>
    </source>
</evidence>
<dbReference type="AlphaFoldDB" id="A0A0F9HDA7"/>
<evidence type="ECO:0000256" key="5">
    <source>
        <dbReference type="ARBA" id="ARBA00023004"/>
    </source>
</evidence>
<keyword evidence="5" id="KW-0408">Iron</keyword>
<dbReference type="GO" id="GO:0046872">
    <property type="term" value="F:metal ion binding"/>
    <property type="evidence" value="ECO:0007669"/>
    <property type="project" value="UniProtKB-KW"/>
</dbReference>
<feature type="domain" description="Nitrite/Sulfite reductase ferredoxin-like" evidence="8">
    <location>
        <begin position="25"/>
        <end position="86"/>
    </location>
</feature>
<evidence type="ECO:0000259" key="8">
    <source>
        <dbReference type="Pfam" id="PF03460"/>
    </source>
</evidence>
<protein>
    <recommendedName>
        <fullName evidence="10">Nitrite/sulphite reductase 4Fe-4S domain-containing protein</fullName>
    </recommendedName>
</protein>
<proteinExistence type="predicted"/>
<evidence type="ECO:0008006" key="10">
    <source>
        <dbReference type="Google" id="ProtNLM"/>
    </source>
</evidence>
<evidence type="ECO:0000256" key="2">
    <source>
        <dbReference type="ARBA" id="ARBA00022617"/>
    </source>
</evidence>
<keyword evidence="3" id="KW-0479">Metal-binding</keyword>
<gene>
    <name evidence="9" type="ORF">LCGC14_1718950</name>
</gene>
<dbReference type="InterPro" id="IPR045854">
    <property type="entry name" value="NO2/SO3_Rdtase_4Fe4S_sf"/>
</dbReference>
<name>A0A0F9HDA7_9ZZZZ</name>
<dbReference type="InterPro" id="IPR006066">
    <property type="entry name" value="NO2/SO3_Rdtase_FeS/sirohaem_BS"/>
</dbReference>
<reference evidence="9" key="1">
    <citation type="journal article" date="2015" name="Nature">
        <title>Complex archaea that bridge the gap between prokaryotes and eukaryotes.</title>
        <authorList>
            <person name="Spang A."/>
            <person name="Saw J.H."/>
            <person name="Jorgensen S.L."/>
            <person name="Zaremba-Niedzwiedzka K."/>
            <person name="Martijn J."/>
            <person name="Lind A.E."/>
            <person name="van Eijk R."/>
            <person name="Schleper C."/>
            <person name="Guy L."/>
            <person name="Ettema T.J."/>
        </authorList>
    </citation>
    <scope>NUCLEOTIDE SEQUENCE</scope>
</reference>
<dbReference type="EMBL" id="LAZR01015438">
    <property type="protein sequence ID" value="KKM13172.1"/>
    <property type="molecule type" value="Genomic_DNA"/>
</dbReference>
<sequence length="503" mass="56479">MTNDDILRFVGRYSLGRDSHPRNYKDSLHFLRFKVPGGFITSEQLRGVAELTQKYSKNLAEITDREDIQLHWVRSEDSMEIFKIMEDLGFTTDMCGQGFGGARYGDARNIILCPVSGIEKNELIDGRPLMEKLTKFLIGNPDFLDMPKKFKFSISACGSDCVRGITNDLAYVGVKKGEEIGYTLFIGGSAGSTQPGPRLAKRLNVFVRPEDAFDVGIGMIKIHRDHSNRETKVKARFKWLVNEWGAKKIQSMVEENLGRKFEFFDGPAFIENSNHEGIHPQSQGGKYYVNVPLLGGRLSNDEMIFFADLAENYGSSELRLTPTQNIIIPDVKDRIEVVKVLSENNFSMEGPNLKWSSIGCSSDFCGKTIEPHVKQMTADLVNYLIGNFELDLLNESGIVIQANGCPNHCCASSLSEIGLSGAVVKIEGELIQTYSILLGGGVDPNAILGRVIERSIPHNQMNEKIASLINNYITIRQESERFRDFCNRFSEEELKNYLKVKNR</sequence>
<evidence type="ECO:0000256" key="3">
    <source>
        <dbReference type="ARBA" id="ARBA00022723"/>
    </source>
</evidence>
<dbReference type="InterPro" id="IPR036136">
    <property type="entry name" value="Nit/Sulf_reduc_fer-like_dom_sf"/>
</dbReference>
<feature type="domain" description="Nitrite/Sulfite reductase ferredoxin-like" evidence="8">
    <location>
        <begin position="279"/>
        <end position="333"/>
    </location>
</feature>
<dbReference type="Gene3D" id="3.30.413.10">
    <property type="entry name" value="Sulfite Reductase Hemoprotein, domain 1"/>
    <property type="match status" value="2"/>
</dbReference>
<keyword evidence="6" id="KW-0411">Iron-sulfur</keyword>
<dbReference type="SUPFAM" id="SSF56014">
    <property type="entry name" value="Nitrite and sulphite reductase 4Fe-4S domain-like"/>
    <property type="match status" value="2"/>
</dbReference>
<dbReference type="GO" id="GO:0020037">
    <property type="term" value="F:heme binding"/>
    <property type="evidence" value="ECO:0007669"/>
    <property type="project" value="InterPro"/>
</dbReference>
<accession>A0A0F9HDA7</accession>